<comment type="caution">
    <text evidence="1">The sequence shown here is derived from an EMBL/GenBank/DDBJ whole genome shotgun (WGS) entry which is preliminary data.</text>
</comment>
<dbReference type="AlphaFoldDB" id="A0A2G1VPC7"/>
<evidence type="ECO:0000313" key="2">
    <source>
        <dbReference type="Proteomes" id="UP000229433"/>
    </source>
</evidence>
<organism evidence="1 2">
    <name type="scientific">Leeuwenhoekiella nanhaiensis</name>
    <dbReference type="NCBI Taxonomy" id="1655491"/>
    <lineage>
        <taxon>Bacteria</taxon>
        <taxon>Pseudomonadati</taxon>
        <taxon>Bacteroidota</taxon>
        <taxon>Flavobacteriia</taxon>
        <taxon>Flavobacteriales</taxon>
        <taxon>Flavobacteriaceae</taxon>
        <taxon>Leeuwenhoekiella</taxon>
    </lineage>
</organism>
<reference evidence="1 2" key="1">
    <citation type="submission" date="2017-08" db="EMBL/GenBank/DDBJ databases">
        <title>The whole genome shortgun sequences of strain Leeuwenhoekiella nanhaiensis G18 from the South China Sea.</title>
        <authorList>
            <person name="Liu Q."/>
        </authorList>
    </citation>
    <scope>NUCLEOTIDE SEQUENCE [LARGE SCALE GENOMIC DNA]</scope>
    <source>
        <strain evidence="1 2">G18</strain>
    </source>
</reference>
<proteinExistence type="predicted"/>
<sequence>MRKLILYTGISLSLAFFTACDQNESKKDLAETKSEIPVEKPEPPAEELIPEGYELYKSPKMDGQWNLSFLHPERASVEAAGNGLTIKYSGEDNSFYGGLTDGFIMNMTWMNTEEATRHLNTNNAEEMGNYTVYRYKAPNSIGSAQVDHILVPIEESTKGEASYVDFATSVRGKSQAEYNAMIVAILESMQWESVATEQ</sequence>
<dbReference type="EMBL" id="NQXA01000012">
    <property type="protein sequence ID" value="PHQ28612.1"/>
    <property type="molecule type" value="Genomic_DNA"/>
</dbReference>
<evidence type="ECO:0000313" key="1">
    <source>
        <dbReference type="EMBL" id="PHQ28612.1"/>
    </source>
</evidence>
<protein>
    <recommendedName>
        <fullName evidence="3">Lipoprotein</fullName>
    </recommendedName>
</protein>
<dbReference type="Proteomes" id="UP000229433">
    <property type="component" value="Unassembled WGS sequence"/>
</dbReference>
<accession>A0A2G1VPC7</accession>
<dbReference type="PROSITE" id="PS51257">
    <property type="entry name" value="PROKAR_LIPOPROTEIN"/>
    <property type="match status" value="1"/>
</dbReference>
<dbReference type="OrthoDB" id="1427246at2"/>
<gene>
    <name evidence="1" type="ORF">CJ305_13965</name>
</gene>
<evidence type="ECO:0008006" key="3">
    <source>
        <dbReference type="Google" id="ProtNLM"/>
    </source>
</evidence>
<keyword evidence="2" id="KW-1185">Reference proteome</keyword>
<dbReference type="RefSeq" id="WP_099646904.1">
    <property type="nucleotide sequence ID" value="NZ_KZ319294.1"/>
</dbReference>
<name>A0A2G1VPC7_9FLAO</name>